<evidence type="ECO:0000313" key="2">
    <source>
        <dbReference type="Proteomes" id="UP000642070"/>
    </source>
</evidence>
<dbReference type="AlphaFoldDB" id="A0A917UE32"/>
<dbReference type="InterPro" id="IPR049574">
    <property type="entry name" value="CrtA-like"/>
</dbReference>
<dbReference type="CDD" id="cd21650">
    <property type="entry name" value="CrtA-like"/>
    <property type="match status" value="1"/>
</dbReference>
<evidence type="ECO:0000313" key="1">
    <source>
        <dbReference type="EMBL" id="GGM80506.1"/>
    </source>
</evidence>
<protein>
    <recommendedName>
        <fullName evidence="3">Monooxygenase</fullName>
    </recommendedName>
</protein>
<sequence>MTVRLFVWRVRPAAVPLAFWSMAVDRRALRRQAGFAKLLGTGRGSEFGVGAADLTRWAAVVVDGPAPPMRGAVSTSVLTLEPIASRGTWSKQEPFTPAAAGQHGPIAVLTRARLRPAKAVQFWRAVDAVSRNLQQADGLLCALGVGEAPVGFQGTVSVWRSAADIVRFAYRQPEHAEVVQRTARLGWYAEELFARFRVLGVDGDREVLGWRDGP</sequence>
<proteinExistence type="predicted"/>
<accession>A0A917UE32</accession>
<organism evidence="1 2">
    <name type="scientific">Dactylosporangium sucinum</name>
    <dbReference type="NCBI Taxonomy" id="1424081"/>
    <lineage>
        <taxon>Bacteria</taxon>
        <taxon>Bacillati</taxon>
        <taxon>Actinomycetota</taxon>
        <taxon>Actinomycetes</taxon>
        <taxon>Micromonosporales</taxon>
        <taxon>Micromonosporaceae</taxon>
        <taxon>Dactylosporangium</taxon>
    </lineage>
</organism>
<comment type="caution">
    <text evidence="1">The sequence shown here is derived from an EMBL/GenBank/DDBJ whole genome shotgun (WGS) entry which is preliminary data.</text>
</comment>
<keyword evidence="2" id="KW-1185">Reference proteome</keyword>
<dbReference type="EMBL" id="BMPI01000084">
    <property type="protein sequence ID" value="GGM80506.1"/>
    <property type="molecule type" value="Genomic_DNA"/>
</dbReference>
<reference evidence="1" key="2">
    <citation type="submission" date="2020-09" db="EMBL/GenBank/DDBJ databases">
        <authorList>
            <person name="Sun Q."/>
            <person name="Ohkuma M."/>
        </authorList>
    </citation>
    <scope>NUCLEOTIDE SEQUENCE</scope>
    <source>
        <strain evidence="1">JCM 19831</strain>
    </source>
</reference>
<dbReference type="RefSeq" id="WP_229837012.1">
    <property type="nucleotide sequence ID" value="NZ_BMPI01000084.1"/>
</dbReference>
<dbReference type="Proteomes" id="UP000642070">
    <property type="component" value="Unassembled WGS sequence"/>
</dbReference>
<reference evidence="1" key="1">
    <citation type="journal article" date="2014" name="Int. J. Syst. Evol. Microbiol.">
        <title>Complete genome sequence of Corynebacterium casei LMG S-19264T (=DSM 44701T), isolated from a smear-ripened cheese.</title>
        <authorList>
            <consortium name="US DOE Joint Genome Institute (JGI-PGF)"/>
            <person name="Walter F."/>
            <person name="Albersmeier A."/>
            <person name="Kalinowski J."/>
            <person name="Ruckert C."/>
        </authorList>
    </citation>
    <scope>NUCLEOTIDE SEQUENCE</scope>
    <source>
        <strain evidence="1">JCM 19831</strain>
    </source>
</reference>
<gene>
    <name evidence="1" type="ORF">GCM10007977_097500</name>
</gene>
<name>A0A917UE32_9ACTN</name>
<evidence type="ECO:0008006" key="3">
    <source>
        <dbReference type="Google" id="ProtNLM"/>
    </source>
</evidence>